<gene>
    <name evidence="2" type="ORF">K9W46_07260</name>
</gene>
<dbReference type="GO" id="GO:0071949">
    <property type="term" value="F:FAD binding"/>
    <property type="evidence" value="ECO:0007669"/>
    <property type="project" value="InterPro"/>
</dbReference>
<sequence>MSNELYDVAIIGGGPAGSSSAYYCAKMGLKTILFEKKAYPRDKPCGGALSHRTLSLLGEKAKQSINCSIDNITIYSPSLKHFINRGNKGYFVIREQFDEAMARDAQEQGVSIFDGEAVLEIKHDSNNDTYTIVTEKRIISANYVILATGVQNNKLIRSLGIRSRWPEGYLAICVNSETEIEQKLLTDLGIKETSLQIFFGVVPKGYGWYFIKKGYINIGIGATWIDIKEDGPKNVYERFVEQLKEMNLIPSDIKLAKAKSYTLVFKKPVKKSVFHKLLLVGDAAGFVSPVTGEGLYYCISGGKFAAEAIYNNKQYGKALKAYQKKWIKDFGKDLSKTGLFLQNFLYKTLRRMELIVNLAIKDDKLADLVGKMIMGILDYGKFLRKVIFRLPVTIIKTLKK</sequence>
<dbReference type="InterPro" id="IPR002938">
    <property type="entry name" value="FAD-bd"/>
</dbReference>
<dbReference type="PANTHER" id="PTHR42685:SF22">
    <property type="entry name" value="CONDITIONED MEDIUM FACTOR RECEPTOR 1"/>
    <property type="match status" value="1"/>
</dbReference>
<dbReference type="Proteomes" id="UP001200513">
    <property type="component" value="Chromosome"/>
</dbReference>
<dbReference type="InterPro" id="IPR050407">
    <property type="entry name" value="Geranylgeranyl_reductase"/>
</dbReference>
<accession>A0A9Y1BNE1</accession>
<organism evidence="2">
    <name type="scientific">Candidatus Heimdallarchaeum endolithica</name>
    <dbReference type="NCBI Taxonomy" id="2876572"/>
    <lineage>
        <taxon>Archaea</taxon>
        <taxon>Promethearchaeati</taxon>
        <taxon>Candidatus Heimdallarchaeota</taxon>
        <taxon>Candidatus Heimdallarchaeia (ex Rinke et al. 2021) (nom. nud.)</taxon>
        <taxon>Candidatus Heimdallarchaeales</taxon>
        <taxon>Candidatus Heimdallarchaeaceae</taxon>
        <taxon>Candidatus Heimdallarchaeum</taxon>
    </lineage>
</organism>
<proteinExistence type="predicted"/>
<dbReference type="AlphaFoldDB" id="A0A9Y1BNE1"/>
<name>A0A9Y1BNE1_9ARCH</name>
<dbReference type="PANTHER" id="PTHR42685">
    <property type="entry name" value="GERANYLGERANYL DIPHOSPHATE REDUCTASE"/>
    <property type="match status" value="1"/>
</dbReference>
<dbReference type="SUPFAM" id="SSF51905">
    <property type="entry name" value="FAD/NAD(P)-binding domain"/>
    <property type="match status" value="1"/>
</dbReference>
<dbReference type="PRINTS" id="PR00420">
    <property type="entry name" value="RNGMNOXGNASE"/>
</dbReference>
<evidence type="ECO:0000259" key="1">
    <source>
        <dbReference type="Pfam" id="PF01494"/>
    </source>
</evidence>
<dbReference type="InterPro" id="IPR036188">
    <property type="entry name" value="FAD/NAD-bd_sf"/>
</dbReference>
<evidence type="ECO:0000313" key="2">
    <source>
        <dbReference type="EMBL" id="UJG42204.1"/>
    </source>
</evidence>
<reference evidence="2" key="1">
    <citation type="journal article" date="2022" name="Nat. Microbiol.">
        <title>Unique mobile elements and scalable gene flow at the prokaryote-eukaryote boundary revealed by circularized Asgard archaea genomes.</title>
        <authorList>
            <person name="Wu F."/>
            <person name="Speth D.R."/>
            <person name="Philosof A."/>
            <person name="Cremiere A."/>
            <person name="Narayanan A."/>
            <person name="Barco R.A."/>
            <person name="Connon S.A."/>
            <person name="Amend J.P."/>
            <person name="Antoshechkin I.A."/>
            <person name="Orphan V.J."/>
        </authorList>
    </citation>
    <scope>NUCLEOTIDE SEQUENCE</scope>
    <source>
        <strain evidence="2">PR6</strain>
    </source>
</reference>
<dbReference type="EMBL" id="CP084167">
    <property type="protein sequence ID" value="UJG42204.1"/>
    <property type="molecule type" value="Genomic_DNA"/>
</dbReference>
<dbReference type="Gene3D" id="3.50.50.60">
    <property type="entry name" value="FAD/NAD(P)-binding domain"/>
    <property type="match status" value="1"/>
</dbReference>
<feature type="domain" description="FAD-binding" evidence="1">
    <location>
        <begin position="6"/>
        <end position="295"/>
    </location>
</feature>
<protein>
    <submittedName>
        <fullName evidence="2">NAD(P)/FAD-dependent oxidoreductase</fullName>
    </submittedName>
</protein>
<dbReference type="Pfam" id="PF01494">
    <property type="entry name" value="FAD_binding_3"/>
    <property type="match status" value="1"/>
</dbReference>
<dbReference type="GO" id="GO:0016628">
    <property type="term" value="F:oxidoreductase activity, acting on the CH-CH group of donors, NAD or NADP as acceptor"/>
    <property type="evidence" value="ECO:0007669"/>
    <property type="project" value="InterPro"/>
</dbReference>
<dbReference type="NCBIfam" id="TIGR02032">
    <property type="entry name" value="GG-red-SF"/>
    <property type="match status" value="1"/>
</dbReference>
<dbReference type="InterPro" id="IPR011777">
    <property type="entry name" value="Geranylgeranyl_Rdtase_fam"/>
</dbReference>